<keyword evidence="3" id="KW-1185">Reference proteome</keyword>
<name>A0A3P7M0F3_DIBLA</name>
<evidence type="ECO:0000256" key="1">
    <source>
        <dbReference type="SAM" id="MobiDB-lite"/>
    </source>
</evidence>
<sequence>MEYITSQLSAAYAYFGVPRLASNGRHVFTDVQLISRDEVACEEKEKMPSPSAVSAVAPAGAPESSLGAETENQLEKKKKERPSSSPISLVGTIDCTNDFEPHHEKL</sequence>
<evidence type="ECO:0000313" key="2">
    <source>
        <dbReference type="EMBL" id="VDN16813.1"/>
    </source>
</evidence>
<protein>
    <submittedName>
        <fullName evidence="2">Uncharacterized protein</fullName>
    </submittedName>
</protein>
<proteinExistence type="predicted"/>
<organism evidence="2 3">
    <name type="scientific">Dibothriocephalus latus</name>
    <name type="common">Fish tapeworm</name>
    <name type="synonym">Diphyllobothrium latum</name>
    <dbReference type="NCBI Taxonomy" id="60516"/>
    <lineage>
        <taxon>Eukaryota</taxon>
        <taxon>Metazoa</taxon>
        <taxon>Spiralia</taxon>
        <taxon>Lophotrochozoa</taxon>
        <taxon>Platyhelminthes</taxon>
        <taxon>Cestoda</taxon>
        <taxon>Eucestoda</taxon>
        <taxon>Diphyllobothriidea</taxon>
        <taxon>Diphyllobothriidae</taxon>
        <taxon>Dibothriocephalus</taxon>
    </lineage>
</organism>
<feature type="region of interest" description="Disordered" evidence="1">
    <location>
        <begin position="44"/>
        <end position="106"/>
    </location>
</feature>
<dbReference type="EMBL" id="UYRU01067171">
    <property type="protein sequence ID" value="VDN16813.1"/>
    <property type="molecule type" value="Genomic_DNA"/>
</dbReference>
<dbReference type="AlphaFoldDB" id="A0A3P7M0F3"/>
<evidence type="ECO:0000313" key="3">
    <source>
        <dbReference type="Proteomes" id="UP000281553"/>
    </source>
</evidence>
<accession>A0A3P7M0F3</accession>
<dbReference type="OrthoDB" id="407432at2759"/>
<dbReference type="Proteomes" id="UP000281553">
    <property type="component" value="Unassembled WGS sequence"/>
</dbReference>
<reference evidence="2 3" key="1">
    <citation type="submission" date="2018-11" db="EMBL/GenBank/DDBJ databases">
        <authorList>
            <consortium name="Pathogen Informatics"/>
        </authorList>
    </citation>
    <scope>NUCLEOTIDE SEQUENCE [LARGE SCALE GENOMIC DNA]</scope>
</reference>
<feature type="compositionally biased region" description="Low complexity" evidence="1">
    <location>
        <begin position="48"/>
        <end position="65"/>
    </location>
</feature>
<gene>
    <name evidence="2" type="ORF">DILT_LOCUS12644</name>
</gene>